<evidence type="ECO:0000313" key="5">
    <source>
        <dbReference type="Proteomes" id="UP001231518"/>
    </source>
</evidence>
<dbReference type="InterPro" id="IPR027806">
    <property type="entry name" value="HARBI1_dom"/>
</dbReference>
<dbReference type="Proteomes" id="UP001231518">
    <property type="component" value="Chromosome 32"/>
</dbReference>
<evidence type="ECO:0000256" key="2">
    <source>
        <dbReference type="ARBA" id="ARBA00022723"/>
    </source>
</evidence>
<evidence type="ECO:0000259" key="3">
    <source>
        <dbReference type="Pfam" id="PF13359"/>
    </source>
</evidence>
<sequence>MSDELCHYWVGLSKEQFGELYLELPGIENIRHNKLALAAYLIKLRTGDSDQRISTLLNVPRTTLMRLMGQARDILEQVFVPNNLGISHISRTQISERNLLIPNGLFGGENRQPIIISDGTYLYVQKSSNYMYQKDTYSLHKYRNLMKPLLMVCCDGYIIDVLGPYPATTSDANIIIKEFNEESKPLRRYFQADDVFILDRGFRDSVPLLRACNYKTHMPASLQQGENQLSTLAANKSRAVTVCRWVVEAVNGIFKQSYKLLRHEFFNRASKHAMTDFRIAAALINRFHQRIRDREDAGQILEIINHQNMHINNTLADFVNQNNLNRRRTDFLSIDVNIHNVSFPRLEYSDLILIACGTYQLKQARSYYGEHIRGDGSYTIELCRNTASNLLEGFPLPSVNCSLLRGKIQSRHISRKTYFVYILYESNTEGRAAIKQYCCNCMVGRRTVGCCAHIMTIIWFLSWARYQEHVNPPAQFLDNVLITYESE</sequence>
<proteinExistence type="predicted"/>
<organism evidence="4 5">
    <name type="scientific">Mythimna separata</name>
    <name type="common">Oriental armyworm</name>
    <name type="synonym">Pseudaletia separata</name>
    <dbReference type="NCBI Taxonomy" id="271217"/>
    <lineage>
        <taxon>Eukaryota</taxon>
        <taxon>Metazoa</taxon>
        <taxon>Ecdysozoa</taxon>
        <taxon>Arthropoda</taxon>
        <taxon>Hexapoda</taxon>
        <taxon>Insecta</taxon>
        <taxon>Pterygota</taxon>
        <taxon>Neoptera</taxon>
        <taxon>Endopterygota</taxon>
        <taxon>Lepidoptera</taxon>
        <taxon>Glossata</taxon>
        <taxon>Ditrysia</taxon>
        <taxon>Noctuoidea</taxon>
        <taxon>Noctuidae</taxon>
        <taxon>Noctuinae</taxon>
        <taxon>Hadenini</taxon>
        <taxon>Mythimna</taxon>
    </lineage>
</organism>
<name>A0AAD7YAW6_MYTSE</name>
<evidence type="ECO:0000313" key="4">
    <source>
        <dbReference type="EMBL" id="KAJ8708930.1"/>
    </source>
</evidence>
<gene>
    <name evidence="4" type="ORF">PYW07_013534</name>
</gene>
<feature type="domain" description="DDE Tnp4" evidence="3">
    <location>
        <begin position="118"/>
        <end position="285"/>
    </location>
</feature>
<protein>
    <recommendedName>
        <fullName evidence="3">DDE Tnp4 domain-containing protein</fullName>
    </recommendedName>
</protein>
<dbReference type="GO" id="GO:0046872">
    <property type="term" value="F:metal ion binding"/>
    <property type="evidence" value="ECO:0007669"/>
    <property type="project" value="UniProtKB-KW"/>
</dbReference>
<keyword evidence="2" id="KW-0479">Metal-binding</keyword>
<dbReference type="EMBL" id="JARGEI010000025">
    <property type="protein sequence ID" value="KAJ8708930.1"/>
    <property type="molecule type" value="Genomic_DNA"/>
</dbReference>
<accession>A0AAD7YAW6</accession>
<dbReference type="AlphaFoldDB" id="A0AAD7YAW6"/>
<keyword evidence="5" id="KW-1185">Reference proteome</keyword>
<comment type="cofactor">
    <cofactor evidence="1">
        <name>a divalent metal cation</name>
        <dbReference type="ChEBI" id="CHEBI:60240"/>
    </cofactor>
</comment>
<reference evidence="4" key="1">
    <citation type="submission" date="2023-03" db="EMBL/GenBank/DDBJ databases">
        <title>Chromosome-level genomes of two armyworms, Mythimna separata and Mythimna loreyi, provide insights into the biosynthesis and reception of sex pheromones.</title>
        <authorList>
            <person name="Zhao H."/>
        </authorList>
    </citation>
    <scope>NUCLEOTIDE SEQUENCE</scope>
    <source>
        <strain evidence="4">BeijingLab</strain>
        <tissue evidence="4">Pupa</tissue>
    </source>
</reference>
<dbReference type="Pfam" id="PF13359">
    <property type="entry name" value="DDE_Tnp_4"/>
    <property type="match status" value="1"/>
</dbReference>
<comment type="caution">
    <text evidence="4">The sequence shown here is derived from an EMBL/GenBank/DDBJ whole genome shotgun (WGS) entry which is preliminary data.</text>
</comment>
<evidence type="ECO:0000256" key="1">
    <source>
        <dbReference type="ARBA" id="ARBA00001968"/>
    </source>
</evidence>